<dbReference type="PANTHER" id="PTHR37685:SF1">
    <property type="entry name" value="GEO11136P1-RELATED"/>
    <property type="match status" value="1"/>
</dbReference>
<dbReference type="PANTHER" id="PTHR37685">
    <property type="entry name" value="GEO11136P1-RELATED"/>
    <property type="match status" value="1"/>
</dbReference>
<dbReference type="EMBL" id="JAPXFL010000001">
    <property type="protein sequence ID" value="KAK9511665.1"/>
    <property type="molecule type" value="Genomic_DNA"/>
</dbReference>
<feature type="chain" id="PRO_5043441317" evidence="1">
    <location>
        <begin position="18"/>
        <end position="136"/>
    </location>
</feature>
<protein>
    <submittedName>
        <fullName evidence="2">Uncharacterized protein</fullName>
    </submittedName>
</protein>
<dbReference type="Pfam" id="PF15868">
    <property type="entry name" value="MBF2"/>
    <property type="match status" value="1"/>
</dbReference>
<dbReference type="Proteomes" id="UP001461498">
    <property type="component" value="Unassembled WGS sequence"/>
</dbReference>
<name>A0AAW1DSG3_9HEMI</name>
<keyword evidence="1" id="KW-0732">Signal</keyword>
<accession>A0AAW1DSG3</accession>
<organism evidence="2 3">
    <name type="scientific">Rhynocoris fuscipes</name>
    <dbReference type="NCBI Taxonomy" id="488301"/>
    <lineage>
        <taxon>Eukaryota</taxon>
        <taxon>Metazoa</taxon>
        <taxon>Ecdysozoa</taxon>
        <taxon>Arthropoda</taxon>
        <taxon>Hexapoda</taxon>
        <taxon>Insecta</taxon>
        <taxon>Pterygota</taxon>
        <taxon>Neoptera</taxon>
        <taxon>Paraneoptera</taxon>
        <taxon>Hemiptera</taxon>
        <taxon>Heteroptera</taxon>
        <taxon>Panheteroptera</taxon>
        <taxon>Cimicomorpha</taxon>
        <taxon>Reduviidae</taxon>
        <taxon>Harpactorinae</taxon>
        <taxon>Harpactorini</taxon>
        <taxon>Rhynocoris</taxon>
    </lineage>
</organism>
<gene>
    <name evidence="2" type="ORF">O3M35_000284</name>
</gene>
<dbReference type="InterPro" id="IPR031734">
    <property type="entry name" value="MBF2"/>
</dbReference>
<comment type="caution">
    <text evidence="2">The sequence shown here is derived from an EMBL/GenBank/DDBJ whole genome shotgun (WGS) entry which is preliminary data.</text>
</comment>
<evidence type="ECO:0000313" key="2">
    <source>
        <dbReference type="EMBL" id="KAK9511665.1"/>
    </source>
</evidence>
<proteinExistence type="predicted"/>
<keyword evidence="3" id="KW-1185">Reference proteome</keyword>
<evidence type="ECO:0000256" key="1">
    <source>
        <dbReference type="SAM" id="SignalP"/>
    </source>
</evidence>
<dbReference type="AlphaFoldDB" id="A0AAW1DSG3"/>
<reference evidence="2 3" key="1">
    <citation type="submission" date="2022-12" db="EMBL/GenBank/DDBJ databases">
        <title>Chromosome-level genome assembly of true bugs.</title>
        <authorList>
            <person name="Ma L."/>
            <person name="Li H."/>
        </authorList>
    </citation>
    <scope>NUCLEOTIDE SEQUENCE [LARGE SCALE GENOMIC DNA]</scope>
    <source>
        <strain evidence="2">Lab_2022b</strain>
    </source>
</reference>
<feature type="signal peptide" evidence="1">
    <location>
        <begin position="1"/>
        <end position="17"/>
    </location>
</feature>
<sequence length="136" mass="14819">MCGKLVCLLLFVTAISAASLPAQQKPQQLTPSKDECVKGKDHSFKLGKRENGDSLLYEFMLGMTSSNGVLEQDWTFNSEQMANGETITYLEVKDNEGGEGGCARLLDGGVGKKFVKLHFKTANNGSFNYAVLIYGK</sequence>
<evidence type="ECO:0000313" key="3">
    <source>
        <dbReference type="Proteomes" id="UP001461498"/>
    </source>
</evidence>